<feature type="domain" description="ABC-type transport auxiliary lipoprotein component" evidence="2">
    <location>
        <begin position="33"/>
        <end position="194"/>
    </location>
</feature>
<dbReference type="PROSITE" id="PS51257">
    <property type="entry name" value="PROKAR_LIPOPROTEIN"/>
    <property type="match status" value="1"/>
</dbReference>
<gene>
    <name evidence="3" type="ORF">PIGHUM_01553</name>
</gene>
<organism evidence="3 4">
    <name type="scientific">Pigmentiphaga humi</name>
    <dbReference type="NCBI Taxonomy" id="2478468"/>
    <lineage>
        <taxon>Bacteria</taxon>
        <taxon>Pseudomonadati</taxon>
        <taxon>Pseudomonadota</taxon>
        <taxon>Betaproteobacteria</taxon>
        <taxon>Burkholderiales</taxon>
        <taxon>Alcaligenaceae</taxon>
        <taxon>Pigmentiphaga</taxon>
    </lineage>
</organism>
<dbReference type="Gene3D" id="3.40.50.10610">
    <property type="entry name" value="ABC-type transport auxiliary lipoprotein component"/>
    <property type="match status" value="1"/>
</dbReference>
<feature type="signal peptide" evidence="1">
    <location>
        <begin position="1"/>
        <end position="19"/>
    </location>
</feature>
<dbReference type="OrthoDB" id="5795476at2"/>
<keyword evidence="1" id="KW-0732">Signal</keyword>
<protein>
    <recommendedName>
        <fullName evidence="2">ABC-type transport auxiliary lipoprotein component domain-containing protein</fullName>
    </recommendedName>
</protein>
<dbReference type="AlphaFoldDB" id="A0A3P4B1C4"/>
<dbReference type="RefSeq" id="WP_124078895.1">
    <property type="nucleotide sequence ID" value="NZ_UWPJ01000014.1"/>
</dbReference>
<name>A0A3P4B1C4_9BURK</name>
<dbReference type="SUPFAM" id="SSF159594">
    <property type="entry name" value="XCC0632-like"/>
    <property type="match status" value="1"/>
</dbReference>
<evidence type="ECO:0000256" key="1">
    <source>
        <dbReference type="SAM" id="SignalP"/>
    </source>
</evidence>
<dbReference type="InterPro" id="IPR005586">
    <property type="entry name" value="ABC_trans_aux"/>
</dbReference>
<keyword evidence="4" id="KW-1185">Reference proteome</keyword>
<dbReference type="Proteomes" id="UP000277294">
    <property type="component" value="Unassembled WGS sequence"/>
</dbReference>
<dbReference type="EMBL" id="UWPJ01000014">
    <property type="protein sequence ID" value="VCU69490.1"/>
    <property type="molecule type" value="Genomic_DNA"/>
</dbReference>
<evidence type="ECO:0000313" key="3">
    <source>
        <dbReference type="EMBL" id="VCU69490.1"/>
    </source>
</evidence>
<evidence type="ECO:0000313" key="4">
    <source>
        <dbReference type="Proteomes" id="UP000277294"/>
    </source>
</evidence>
<reference evidence="3 4" key="1">
    <citation type="submission" date="2018-10" db="EMBL/GenBank/DDBJ databases">
        <authorList>
            <person name="Criscuolo A."/>
        </authorList>
    </citation>
    <scope>NUCLEOTIDE SEQUENCE [LARGE SCALE GENOMIC DNA]</scope>
    <source>
        <strain evidence="3">DnA1</strain>
    </source>
</reference>
<feature type="chain" id="PRO_5018141822" description="ABC-type transport auxiliary lipoprotein component domain-containing protein" evidence="1">
    <location>
        <begin position="20"/>
        <end position="210"/>
    </location>
</feature>
<dbReference type="Pfam" id="PF03886">
    <property type="entry name" value="ABC_trans_aux"/>
    <property type="match status" value="1"/>
</dbReference>
<sequence>MKTPRARLAALCAAAGLLAGCSLLPEQQTVEIYRLPSALKAPAASSADAQEWSLRIDTPHASPVLEATRIAVLASGDQVSSYAGARWAAPPPALVRARLAQAFRADGRAASVSTDESNIRTDLELDSDLRAFQSEYRNGAPHAVLVLDARLVAASTRRVVASRSFEVARPAEGVQVQQVVSAFGAASDELAAQVVQWVMDLHPARAYARR</sequence>
<proteinExistence type="predicted"/>
<evidence type="ECO:0000259" key="2">
    <source>
        <dbReference type="Pfam" id="PF03886"/>
    </source>
</evidence>
<accession>A0A3P4B1C4</accession>